<keyword evidence="4" id="KW-0472">Membrane</keyword>
<feature type="signal peptide" evidence="7">
    <location>
        <begin position="1"/>
        <end position="24"/>
    </location>
</feature>
<dbReference type="PROSITE" id="PS51257">
    <property type="entry name" value="PROKAR_LIPOPROTEIN"/>
    <property type="match status" value="1"/>
</dbReference>
<organism evidence="8 9">
    <name type="scientific">Salinimonas iocasae</name>
    <dbReference type="NCBI Taxonomy" id="2572577"/>
    <lineage>
        <taxon>Bacteria</taxon>
        <taxon>Pseudomonadati</taxon>
        <taxon>Pseudomonadota</taxon>
        <taxon>Gammaproteobacteria</taxon>
        <taxon>Alteromonadales</taxon>
        <taxon>Alteromonadaceae</taxon>
        <taxon>Alteromonas/Salinimonas group</taxon>
        <taxon>Salinimonas</taxon>
    </lineage>
</organism>
<protein>
    <submittedName>
        <fullName evidence="8">Entericidin A/B family lipoprotein</fullName>
    </submittedName>
</protein>
<evidence type="ECO:0000256" key="4">
    <source>
        <dbReference type="ARBA" id="ARBA00023136"/>
    </source>
</evidence>
<keyword evidence="2" id="KW-1003">Cell membrane</keyword>
<dbReference type="OrthoDB" id="9181810at2"/>
<proteinExistence type="inferred from homology"/>
<accession>A0A5B7YDA2</accession>
<evidence type="ECO:0000256" key="5">
    <source>
        <dbReference type="ARBA" id="ARBA00023139"/>
    </source>
</evidence>
<keyword evidence="3 7" id="KW-0732">Signal</keyword>
<evidence type="ECO:0000256" key="6">
    <source>
        <dbReference type="ARBA" id="ARBA00023288"/>
    </source>
</evidence>
<dbReference type="AlphaFoldDB" id="A0A5B7YDA2"/>
<evidence type="ECO:0000256" key="1">
    <source>
        <dbReference type="ARBA" id="ARBA00010296"/>
    </source>
</evidence>
<name>A0A5B7YDA2_9ALTE</name>
<dbReference type="Pfam" id="PF08085">
    <property type="entry name" value="Entericidin"/>
    <property type="match status" value="1"/>
</dbReference>
<reference evidence="8 9" key="1">
    <citation type="submission" date="2019-04" db="EMBL/GenBank/DDBJ databases">
        <title>Salinimonas iocasae sp. nov., a halophilic bacterium isolated from the outer tube casing of tubeworms in Okinawa Trough.</title>
        <authorList>
            <person name="Zhang H."/>
            <person name="Wang H."/>
            <person name="Li C."/>
        </authorList>
    </citation>
    <scope>NUCLEOTIDE SEQUENCE [LARGE SCALE GENOMIC DNA]</scope>
    <source>
        <strain evidence="8 9">KX18D6</strain>
    </source>
</reference>
<dbReference type="EMBL" id="CP039852">
    <property type="protein sequence ID" value="QCZ93256.1"/>
    <property type="molecule type" value="Genomic_DNA"/>
</dbReference>
<comment type="similarity">
    <text evidence="1">Belongs to the EcnA/EcnB lipoprotein family.</text>
</comment>
<evidence type="ECO:0000256" key="3">
    <source>
        <dbReference type="ARBA" id="ARBA00022729"/>
    </source>
</evidence>
<evidence type="ECO:0000256" key="7">
    <source>
        <dbReference type="SAM" id="SignalP"/>
    </source>
</evidence>
<keyword evidence="5" id="KW-0564">Palmitate</keyword>
<keyword evidence="6 8" id="KW-0449">Lipoprotein</keyword>
<gene>
    <name evidence="8" type="ORF">FBQ74_07040</name>
</gene>
<dbReference type="InterPro" id="IPR012556">
    <property type="entry name" value="Entericidin"/>
</dbReference>
<keyword evidence="9" id="KW-1185">Reference proteome</keyword>
<dbReference type="GO" id="GO:0009636">
    <property type="term" value="P:response to toxic substance"/>
    <property type="evidence" value="ECO:0007669"/>
    <property type="project" value="InterPro"/>
</dbReference>
<dbReference type="KEGG" id="salk:FBQ74_07040"/>
<feature type="chain" id="PRO_5023122966" evidence="7">
    <location>
        <begin position="25"/>
        <end position="50"/>
    </location>
</feature>
<evidence type="ECO:0000256" key="2">
    <source>
        <dbReference type="ARBA" id="ARBA00022475"/>
    </source>
</evidence>
<sequence>MKVATNARYLVILMAFLGSLVTGCATVEGAGEDIQSAGEAVEDTAEDASN</sequence>
<dbReference type="GO" id="GO:0016020">
    <property type="term" value="C:membrane"/>
    <property type="evidence" value="ECO:0007669"/>
    <property type="project" value="InterPro"/>
</dbReference>
<dbReference type="Proteomes" id="UP000304912">
    <property type="component" value="Chromosome"/>
</dbReference>
<evidence type="ECO:0000313" key="9">
    <source>
        <dbReference type="Proteomes" id="UP000304912"/>
    </source>
</evidence>
<evidence type="ECO:0000313" key="8">
    <source>
        <dbReference type="EMBL" id="QCZ93256.1"/>
    </source>
</evidence>